<dbReference type="PANTHER" id="PTHR20982">
    <property type="entry name" value="RIBOSOME RECYCLING FACTOR"/>
    <property type="match status" value="1"/>
</dbReference>
<dbReference type="SUPFAM" id="SSF55194">
    <property type="entry name" value="Ribosome recycling factor, RRF"/>
    <property type="match status" value="1"/>
</dbReference>
<keyword evidence="6" id="KW-1185">Reference proteome</keyword>
<evidence type="ECO:0000256" key="1">
    <source>
        <dbReference type="ARBA" id="ARBA00005912"/>
    </source>
</evidence>
<dbReference type="OMA" id="VYSKYDR"/>
<proteinExistence type="inferred from homology"/>
<keyword evidence="3" id="KW-0648">Protein biosynthesis</keyword>
<feature type="domain" description="Ribosome recycling factor" evidence="5">
    <location>
        <begin position="83"/>
        <end position="243"/>
    </location>
</feature>
<sequence>MRLSLLFGPPRLANLFWRSRISSTLPSAVRIHMSASNAKVRRTEKIKKQASSILHSAIEASENNVFVQGALKEMKEVEVVLGEELAKHFSLQVDLRIYEDLMVKLEKGDEHRLGHLGRVSLKSPTMVMINFADNPSAIKWAKLAIQKSYLNVTPQHEGVVLYVPVPRMTRERREQLARDAKGQILNEYKQALNEIYTRFEKKSAQSTTKADEERHTRQLLLDLKHAMEERGSNLIETKRKELLTEMS</sequence>
<dbReference type="GO" id="GO:0005739">
    <property type="term" value="C:mitochondrion"/>
    <property type="evidence" value="ECO:0007669"/>
    <property type="project" value="TreeGrafter"/>
</dbReference>
<dbReference type="PANTHER" id="PTHR20982:SF3">
    <property type="entry name" value="MITOCHONDRIAL RIBOSOME RECYCLING FACTOR PSEUDO 1"/>
    <property type="match status" value="1"/>
</dbReference>
<dbReference type="Gene3D" id="3.30.1360.40">
    <property type="match status" value="1"/>
</dbReference>
<evidence type="ECO:0000256" key="2">
    <source>
        <dbReference type="ARBA" id="ARBA00020581"/>
    </source>
</evidence>
<evidence type="ECO:0000313" key="6">
    <source>
        <dbReference type="Proteomes" id="UP000025227"/>
    </source>
</evidence>
<name>A0A7I4XTM7_HAECO</name>
<dbReference type="OrthoDB" id="407355at2759"/>
<dbReference type="InterPro" id="IPR036191">
    <property type="entry name" value="RRF_sf"/>
</dbReference>
<reference evidence="7" key="1">
    <citation type="submission" date="2020-12" db="UniProtKB">
        <authorList>
            <consortium name="WormBaseParasite"/>
        </authorList>
    </citation>
    <scope>IDENTIFICATION</scope>
    <source>
        <strain evidence="7">MHco3</strain>
    </source>
</reference>
<dbReference type="GO" id="GO:0006412">
    <property type="term" value="P:translation"/>
    <property type="evidence" value="ECO:0007669"/>
    <property type="project" value="UniProtKB-KW"/>
</dbReference>
<dbReference type="AlphaFoldDB" id="A0A7I4XTM7"/>
<dbReference type="WBParaSite" id="HCON_00010170-00001">
    <property type="protein sequence ID" value="HCON_00010170-00001"/>
    <property type="gene ID" value="HCON_00010170"/>
</dbReference>
<dbReference type="InterPro" id="IPR023584">
    <property type="entry name" value="Ribosome_recyc_fac_dom"/>
</dbReference>
<dbReference type="Pfam" id="PF01765">
    <property type="entry name" value="RRF"/>
    <property type="match status" value="1"/>
</dbReference>
<protein>
    <recommendedName>
        <fullName evidence="2">Ribosome-recycling factor, mitochondrial</fullName>
    </recommendedName>
    <alternativeName>
        <fullName evidence="4">Ribosome-releasing factor, mitochondrial</fullName>
    </alternativeName>
</protein>
<dbReference type="Proteomes" id="UP000025227">
    <property type="component" value="Unplaced"/>
</dbReference>
<dbReference type="InterPro" id="IPR002661">
    <property type="entry name" value="Ribosome_recyc_fac"/>
</dbReference>
<comment type="similarity">
    <text evidence="1">Belongs to the RRF family.</text>
</comment>
<evidence type="ECO:0000256" key="4">
    <source>
        <dbReference type="ARBA" id="ARBA00033107"/>
    </source>
</evidence>
<evidence type="ECO:0000259" key="5">
    <source>
        <dbReference type="Pfam" id="PF01765"/>
    </source>
</evidence>
<dbReference type="GO" id="GO:0043023">
    <property type="term" value="F:ribosomal large subunit binding"/>
    <property type="evidence" value="ECO:0007669"/>
    <property type="project" value="TreeGrafter"/>
</dbReference>
<evidence type="ECO:0000256" key="3">
    <source>
        <dbReference type="ARBA" id="ARBA00022917"/>
    </source>
</evidence>
<evidence type="ECO:0000313" key="7">
    <source>
        <dbReference type="WBParaSite" id="HCON_00010170-00001"/>
    </source>
</evidence>
<organism evidence="6 7">
    <name type="scientific">Haemonchus contortus</name>
    <name type="common">Barber pole worm</name>
    <dbReference type="NCBI Taxonomy" id="6289"/>
    <lineage>
        <taxon>Eukaryota</taxon>
        <taxon>Metazoa</taxon>
        <taxon>Ecdysozoa</taxon>
        <taxon>Nematoda</taxon>
        <taxon>Chromadorea</taxon>
        <taxon>Rhabditida</taxon>
        <taxon>Rhabditina</taxon>
        <taxon>Rhabditomorpha</taxon>
        <taxon>Strongyloidea</taxon>
        <taxon>Trichostrongylidae</taxon>
        <taxon>Haemonchus</taxon>
    </lineage>
</organism>
<dbReference type="Gene3D" id="1.10.132.20">
    <property type="entry name" value="Ribosome-recycling factor"/>
    <property type="match status" value="1"/>
</dbReference>
<accession>A0A7I4XTM7</accession>